<feature type="signal peptide" evidence="8">
    <location>
        <begin position="1"/>
        <end position="22"/>
    </location>
</feature>
<reference evidence="10" key="1">
    <citation type="submission" date="2025-08" db="UniProtKB">
        <authorList>
            <consortium name="Ensembl"/>
        </authorList>
    </citation>
    <scope>IDENTIFICATION</scope>
</reference>
<sequence length="347" mass="37885">MASRALGLQAWLLLSQLALAQARAAPEGSPLPHLPSGGDASEDSGPNLPLRSQRSSSLPEEQWEGRGKGGGSWSSLVARVSCGFRSARIVAGRPVTDKKWPWQVSLQINARHICGGSLIGKRWVITAAHCILGHVNYSVLLGAVYLNSTMSVRILVEDIVIHQHYHGARKLVHDIALVLLQSPVTYSTYIQPVCLPEKSFKIQTGTACWVTGWGKLKEEGETDLQEVEVNIIRYEQCNSILKKSWRRLFNVVSEGTVCAYNEKGGDSCQGDSGGPLVCEFNETWLQVGVVSWGIGCGQKGFPGVYTEVSVYKDWIIRLLSGAFCWTSPGCRILCLCLAMYLGILGIL</sequence>
<keyword evidence="3 6" id="KW-0378">Hydrolase</keyword>
<feature type="region of interest" description="Disordered" evidence="7">
    <location>
        <begin position="26"/>
        <end position="72"/>
    </location>
</feature>
<dbReference type="AlphaFoldDB" id="A0A8C5KKU0"/>
<gene>
    <name evidence="10" type="primary">LOC101596041</name>
</gene>
<evidence type="ECO:0000256" key="8">
    <source>
        <dbReference type="SAM" id="SignalP"/>
    </source>
</evidence>
<keyword evidence="6" id="KW-0720">Serine protease</keyword>
<evidence type="ECO:0000256" key="2">
    <source>
        <dbReference type="ARBA" id="ARBA00022729"/>
    </source>
</evidence>
<dbReference type="PRINTS" id="PR00722">
    <property type="entry name" value="CHYMOTRYPSIN"/>
</dbReference>
<dbReference type="PANTHER" id="PTHR24253">
    <property type="entry name" value="TRANSMEMBRANE PROTEASE SERINE"/>
    <property type="match status" value="1"/>
</dbReference>
<dbReference type="PROSITE" id="PS00135">
    <property type="entry name" value="TRYPSIN_SER"/>
    <property type="match status" value="1"/>
</dbReference>
<dbReference type="InterPro" id="IPR001314">
    <property type="entry name" value="Peptidase_S1A"/>
</dbReference>
<dbReference type="PANTHER" id="PTHR24253:SF159">
    <property type="entry name" value="SERINE PROTEASE 42"/>
    <property type="match status" value="1"/>
</dbReference>
<accession>A0A8C5KKU0</accession>
<feature type="compositionally biased region" description="Low complexity" evidence="7">
    <location>
        <begin position="49"/>
        <end position="60"/>
    </location>
</feature>
<organism evidence="10 11">
    <name type="scientific">Jaculus jaculus</name>
    <name type="common">Lesser Egyptian jerboa</name>
    <dbReference type="NCBI Taxonomy" id="51337"/>
    <lineage>
        <taxon>Eukaryota</taxon>
        <taxon>Metazoa</taxon>
        <taxon>Chordata</taxon>
        <taxon>Craniata</taxon>
        <taxon>Vertebrata</taxon>
        <taxon>Euteleostomi</taxon>
        <taxon>Mammalia</taxon>
        <taxon>Eutheria</taxon>
        <taxon>Euarchontoglires</taxon>
        <taxon>Glires</taxon>
        <taxon>Rodentia</taxon>
        <taxon>Myomorpha</taxon>
        <taxon>Dipodoidea</taxon>
        <taxon>Dipodidae</taxon>
        <taxon>Dipodinae</taxon>
        <taxon>Jaculus</taxon>
    </lineage>
</organism>
<dbReference type="SMART" id="SM00020">
    <property type="entry name" value="Tryp_SPc"/>
    <property type="match status" value="1"/>
</dbReference>
<dbReference type="GO" id="GO:0004252">
    <property type="term" value="F:serine-type endopeptidase activity"/>
    <property type="evidence" value="ECO:0007669"/>
    <property type="project" value="InterPro"/>
</dbReference>
<protein>
    <submittedName>
        <fullName evidence="10">Serine protease 44</fullName>
    </submittedName>
</protein>
<proteinExistence type="predicted"/>
<dbReference type="SUPFAM" id="SSF50494">
    <property type="entry name" value="Trypsin-like serine proteases"/>
    <property type="match status" value="1"/>
</dbReference>
<keyword evidence="11" id="KW-1185">Reference proteome</keyword>
<evidence type="ECO:0000313" key="11">
    <source>
        <dbReference type="Proteomes" id="UP000694385"/>
    </source>
</evidence>
<evidence type="ECO:0000313" key="10">
    <source>
        <dbReference type="Ensembl" id="ENSJJAP00000011735.1"/>
    </source>
</evidence>
<dbReference type="FunFam" id="2.40.10.10:FF:000039">
    <property type="entry name" value="Brain-specific serine protease 4"/>
    <property type="match status" value="1"/>
</dbReference>
<evidence type="ECO:0000256" key="1">
    <source>
        <dbReference type="ARBA" id="ARBA00022670"/>
    </source>
</evidence>
<evidence type="ECO:0000259" key="9">
    <source>
        <dbReference type="PROSITE" id="PS50240"/>
    </source>
</evidence>
<dbReference type="GO" id="GO:0006508">
    <property type="term" value="P:proteolysis"/>
    <property type="evidence" value="ECO:0007669"/>
    <property type="project" value="UniProtKB-KW"/>
</dbReference>
<evidence type="ECO:0000256" key="5">
    <source>
        <dbReference type="ARBA" id="ARBA00023180"/>
    </source>
</evidence>
<keyword evidence="5" id="KW-0325">Glycoprotein</keyword>
<name>A0A8C5KKU0_JACJA</name>
<dbReference type="PROSITE" id="PS50240">
    <property type="entry name" value="TRYPSIN_DOM"/>
    <property type="match status" value="1"/>
</dbReference>
<dbReference type="PROSITE" id="PS00134">
    <property type="entry name" value="TRYPSIN_HIS"/>
    <property type="match status" value="1"/>
</dbReference>
<dbReference type="OMA" id="INARHIC"/>
<dbReference type="Proteomes" id="UP000694385">
    <property type="component" value="Unassembled WGS sequence"/>
</dbReference>
<dbReference type="InterPro" id="IPR018114">
    <property type="entry name" value="TRYPSIN_HIS"/>
</dbReference>
<dbReference type="InterPro" id="IPR009003">
    <property type="entry name" value="Peptidase_S1_PA"/>
</dbReference>
<dbReference type="Gene3D" id="2.40.10.10">
    <property type="entry name" value="Trypsin-like serine proteases"/>
    <property type="match status" value="1"/>
</dbReference>
<dbReference type="CDD" id="cd00190">
    <property type="entry name" value="Tryp_SPc"/>
    <property type="match status" value="1"/>
</dbReference>
<keyword evidence="1 6" id="KW-0645">Protease</keyword>
<feature type="chain" id="PRO_5034289893" evidence="8">
    <location>
        <begin position="23"/>
        <end position="347"/>
    </location>
</feature>
<dbReference type="Ensembl" id="ENSJJAT00000018213.1">
    <property type="protein sequence ID" value="ENSJJAP00000011735.1"/>
    <property type="gene ID" value="ENSJJAG00000014988.1"/>
</dbReference>
<reference evidence="10" key="2">
    <citation type="submission" date="2025-09" db="UniProtKB">
        <authorList>
            <consortium name="Ensembl"/>
        </authorList>
    </citation>
    <scope>IDENTIFICATION</scope>
</reference>
<evidence type="ECO:0000256" key="7">
    <source>
        <dbReference type="SAM" id="MobiDB-lite"/>
    </source>
</evidence>
<dbReference type="GeneTree" id="ENSGT00940000162829"/>
<evidence type="ECO:0000256" key="4">
    <source>
        <dbReference type="ARBA" id="ARBA00023157"/>
    </source>
</evidence>
<dbReference type="InterPro" id="IPR033116">
    <property type="entry name" value="TRYPSIN_SER"/>
</dbReference>
<dbReference type="InterPro" id="IPR001254">
    <property type="entry name" value="Trypsin_dom"/>
</dbReference>
<dbReference type="Pfam" id="PF00089">
    <property type="entry name" value="Trypsin"/>
    <property type="match status" value="1"/>
</dbReference>
<keyword evidence="4" id="KW-1015">Disulfide bond</keyword>
<evidence type="ECO:0000256" key="6">
    <source>
        <dbReference type="RuleBase" id="RU363034"/>
    </source>
</evidence>
<feature type="domain" description="Peptidase S1" evidence="9">
    <location>
        <begin position="89"/>
        <end position="320"/>
    </location>
</feature>
<dbReference type="InterPro" id="IPR043504">
    <property type="entry name" value="Peptidase_S1_PA_chymotrypsin"/>
</dbReference>
<evidence type="ECO:0000256" key="3">
    <source>
        <dbReference type="ARBA" id="ARBA00022801"/>
    </source>
</evidence>
<keyword evidence="2 8" id="KW-0732">Signal</keyword>